<keyword evidence="6" id="KW-1185">Reference proteome</keyword>
<dbReference type="PROSITE" id="PS50082">
    <property type="entry name" value="WD_REPEATS_2"/>
    <property type="match status" value="3"/>
</dbReference>
<feature type="domain" description="BRWD/PHIP N-terminal" evidence="4">
    <location>
        <begin position="4"/>
        <end position="75"/>
    </location>
</feature>
<proteinExistence type="predicted"/>
<dbReference type="EMBL" id="JANEYG010000082">
    <property type="protein sequence ID" value="KAJ8913998.1"/>
    <property type="molecule type" value="Genomic_DNA"/>
</dbReference>
<dbReference type="GO" id="GO:0008360">
    <property type="term" value="P:regulation of cell shape"/>
    <property type="evidence" value="ECO:0007669"/>
    <property type="project" value="TreeGrafter"/>
</dbReference>
<dbReference type="InterPro" id="IPR015943">
    <property type="entry name" value="WD40/YVTN_repeat-like_dom_sf"/>
</dbReference>
<name>A0AAV8VIG5_9CUCU</name>
<dbReference type="InterPro" id="IPR057452">
    <property type="entry name" value="BRWD/PHIP_N"/>
</dbReference>
<dbReference type="SUPFAM" id="SSF50978">
    <property type="entry name" value="WD40 repeat-like"/>
    <property type="match status" value="1"/>
</dbReference>
<dbReference type="GO" id="GO:0005634">
    <property type="term" value="C:nucleus"/>
    <property type="evidence" value="ECO:0007669"/>
    <property type="project" value="TreeGrafter"/>
</dbReference>
<sequence length="300" mass="33801">YFVTDVYFLIQRFLSNGILKKTLKVFNEELEENKILPRRIDWEGNSHDRTVNDMIKQFPNIRPDYLLQLCYQATVQATHSSGLTLHPNTSLSSFLSFKPIVCNANKVLINFRQYFNYVARKYGAPIHNIWASFNTVNSIRGREISGSLTRHRTISPKLYGGIRIQRTTIGHLSAVYCLLFDHSGKYIITGADDLLIKVWSAHTGRLIAAIRGASSEITDIAINPENTLLAAGSIDRILRIWNLQTGAPIAVLTGHTGMITSVNFCPTPCWGVRYLISTSTDGSIAFWNYTHDSSGKVEFR</sequence>
<dbReference type="Pfam" id="PF25437">
    <property type="entry name" value="BRWD1_N"/>
    <property type="match status" value="1"/>
</dbReference>
<feature type="repeat" description="WD" evidence="3">
    <location>
        <begin position="252"/>
        <end position="288"/>
    </location>
</feature>
<feature type="non-terminal residue" evidence="5">
    <location>
        <position position="1"/>
    </location>
</feature>
<dbReference type="SMART" id="SM00320">
    <property type="entry name" value="WD40"/>
    <property type="match status" value="3"/>
</dbReference>
<comment type="caution">
    <text evidence="5">The sequence shown here is derived from an EMBL/GenBank/DDBJ whole genome shotgun (WGS) entry which is preliminary data.</text>
</comment>
<dbReference type="AlphaFoldDB" id="A0AAV8VIG5"/>
<dbReference type="InterPro" id="IPR052060">
    <property type="entry name" value="Bromo_WD_repeat"/>
</dbReference>
<evidence type="ECO:0000313" key="5">
    <source>
        <dbReference type="EMBL" id="KAJ8913998.1"/>
    </source>
</evidence>
<feature type="repeat" description="WD" evidence="3">
    <location>
        <begin position="168"/>
        <end position="209"/>
    </location>
</feature>
<evidence type="ECO:0000256" key="1">
    <source>
        <dbReference type="ARBA" id="ARBA00022574"/>
    </source>
</evidence>
<dbReference type="Pfam" id="PF00400">
    <property type="entry name" value="WD40"/>
    <property type="match status" value="3"/>
</dbReference>
<dbReference type="PROSITE" id="PS00678">
    <property type="entry name" value="WD_REPEATS_1"/>
    <property type="match status" value="1"/>
</dbReference>
<dbReference type="PANTHER" id="PTHR16266:SF17">
    <property type="entry name" value="BRWD3"/>
    <property type="match status" value="1"/>
</dbReference>
<dbReference type="InterPro" id="IPR019775">
    <property type="entry name" value="WD40_repeat_CS"/>
</dbReference>
<accession>A0AAV8VIG5</accession>
<dbReference type="Proteomes" id="UP001159042">
    <property type="component" value="Unassembled WGS sequence"/>
</dbReference>
<dbReference type="PROSITE" id="PS50294">
    <property type="entry name" value="WD_REPEATS_REGION"/>
    <property type="match status" value="3"/>
</dbReference>
<organism evidence="5 6">
    <name type="scientific">Exocentrus adspersus</name>
    <dbReference type="NCBI Taxonomy" id="1586481"/>
    <lineage>
        <taxon>Eukaryota</taxon>
        <taxon>Metazoa</taxon>
        <taxon>Ecdysozoa</taxon>
        <taxon>Arthropoda</taxon>
        <taxon>Hexapoda</taxon>
        <taxon>Insecta</taxon>
        <taxon>Pterygota</taxon>
        <taxon>Neoptera</taxon>
        <taxon>Endopterygota</taxon>
        <taxon>Coleoptera</taxon>
        <taxon>Polyphaga</taxon>
        <taxon>Cucujiformia</taxon>
        <taxon>Chrysomeloidea</taxon>
        <taxon>Cerambycidae</taxon>
        <taxon>Lamiinae</taxon>
        <taxon>Acanthocinini</taxon>
        <taxon>Exocentrus</taxon>
    </lineage>
</organism>
<dbReference type="GO" id="GO:0007010">
    <property type="term" value="P:cytoskeleton organization"/>
    <property type="evidence" value="ECO:0007669"/>
    <property type="project" value="TreeGrafter"/>
</dbReference>
<dbReference type="PANTHER" id="PTHR16266">
    <property type="entry name" value="WD REPEAT DOMAIN 9"/>
    <property type="match status" value="1"/>
</dbReference>
<keyword evidence="2" id="KW-0677">Repeat</keyword>
<dbReference type="InterPro" id="IPR001680">
    <property type="entry name" value="WD40_rpt"/>
</dbReference>
<evidence type="ECO:0000256" key="3">
    <source>
        <dbReference type="PROSITE-ProRule" id="PRU00221"/>
    </source>
</evidence>
<gene>
    <name evidence="5" type="ORF">NQ315_012021</name>
</gene>
<dbReference type="InterPro" id="IPR036322">
    <property type="entry name" value="WD40_repeat_dom_sf"/>
</dbReference>
<dbReference type="PRINTS" id="PR00320">
    <property type="entry name" value="GPROTEINBRPT"/>
</dbReference>
<reference evidence="5 6" key="1">
    <citation type="journal article" date="2023" name="Insect Mol. Biol.">
        <title>Genome sequencing provides insights into the evolution of gene families encoding plant cell wall-degrading enzymes in longhorned beetles.</title>
        <authorList>
            <person name="Shin N.R."/>
            <person name="Okamura Y."/>
            <person name="Kirsch R."/>
            <person name="Pauchet Y."/>
        </authorList>
    </citation>
    <scope>NUCLEOTIDE SEQUENCE [LARGE SCALE GENOMIC DNA]</scope>
    <source>
        <strain evidence="5">EAD_L_NR</strain>
    </source>
</reference>
<protein>
    <recommendedName>
        <fullName evidence="4">BRWD/PHIP N-terminal domain-containing protein</fullName>
    </recommendedName>
</protein>
<evidence type="ECO:0000313" key="6">
    <source>
        <dbReference type="Proteomes" id="UP001159042"/>
    </source>
</evidence>
<keyword evidence="1 3" id="KW-0853">WD repeat</keyword>
<dbReference type="Gene3D" id="2.130.10.10">
    <property type="entry name" value="YVTN repeat-like/Quinoprotein amine dehydrogenase"/>
    <property type="match status" value="1"/>
</dbReference>
<feature type="repeat" description="WD" evidence="3">
    <location>
        <begin position="210"/>
        <end position="251"/>
    </location>
</feature>
<evidence type="ECO:0000259" key="4">
    <source>
        <dbReference type="Pfam" id="PF25437"/>
    </source>
</evidence>
<dbReference type="InterPro" id="IPR020472">
    <property type="entry name" value="WD40_PAC1"/>
</dbReference>
<dbReference type="GO" id="GO:0006357">
    <property type="term" value="P:regulation of transcription by RNA polymerase II"/>
    <property type="evidence" value="ECO:0007669"/>
    <property type="project" value="TreeGrafter"/>
</dbReference>
<evidence type="ECO:0000256" key="2">
    <source>
        <dbReference type="ARBA" id="ARBA00022737"/>
    </source>
</evidence>